<gene>
    <name evidence="3" type="ORF">OSR52_10505</name>
</gene>
<dbReference type="InterPro" id="IPR006976">
    <property type="entry name" value="VanZ-like"/>
</dbReference>
<dbReference type="NCBIfam" id="NF037970">
    <property type="entry name" value="vanZ_1"/>
    <property type="match status" value="1"/>
</dbReference>
<evidence type="ECO:0000259" key="2">
    <source>
        <dbReference type="Pfam" id="PF04892"/>
    </source>
</evidence>
<evidence type="ECO:0000256" key="1">
    <source>
        <dbReference type="SAM" id="Phobius"/>
    </source>
</evidence>
<feature type="transmembrane region" description="Helical" evidence="1">
    <location>
        <begin position="50"/>
        <end position="67"/>
    </location>
</feature>
<name>A0ABT6FSQ3_9FLAO</name>
<dbReference type="PANTHER" id="PTHR28008:SF1">
    <property type="entry name" value="DOMAIN PROTEIN, PUTATIVE (AFU_ORTHOLOGUE AFUA_3G10980)-RELATED"/>
    <property type="match status" value="1"/>
</dbReference>
<protein>
    <submittedName>
        <fullName evidence="3">VanZ family protein</fullName>
    </submittedName>
</protein>
<evidence type="ECO:0000313" key="4">
    <source>
        <dbReference type="Proteomes" id="UP001153642"/>
    </source>
</evidence>
<dbReference type="PANTHER" id="PTHR28008">
    <property type="entry name" value="DOMAIN PROTEIN, PUTATIVE (AFU_ORTHOLOGUE AFUA_3G10980)-RELATED"/>
    <property type="match status" value="1"/>
</dbReference>
<dbReference type="Pfam" id="PF04892">
    <property type="entry name" value="VanZ"/>
    <property type="match status" value="1"/>
</dbReference>
<keyword evidence="1" id="KW-0812">Transmembrane</keyword>
<keyword evidence="1" id="KW-0472">Membrane</keyword>
<organism evidence="3 4">
    <name type="scientific">Galbibacter pacificus</name>
    <dbReference type="NCBI Taxonomy" id="2996052"/>
    <lineage>
        <taxon>Bacteria</taxon>
        <taxon>Pseudomonadati</taxon>
        <taxon>Bacteroidota</taxon>
        <taxon>Flavobacteriia</taxon>
        <taxon>Flavobacteriales</taxon>
        <taxon>Flavobacteriaceae</taxon>
        <taxon>Galbibacter</taxon>
    </lineage>
</organism>
<accession>A0ABT6FSQ3</accession>
<comment type="caution">
    <text evidence="3">The sequence shown here is derived from an EMBL/GenBank/DDBJ whole genome shotgun (WGS) entry which is preliminary data.</text>
</comment>
<keyword evidence="4" id="KW-1185">Reference proteome</keyword>
<proteinExistence type="predicted"/>
<evidence type="ECO:0000313" key="3">
    <source>
        <dbReference type="EMBL" id="MDG3586302.1"/>
    </source>
</evidence>
<dbReference type="RefSeq" id="WP_277899792.1">
    <property type="nucleotide sequence ID" value="NZ_JAPMUA010000003.1"/>
</dbReference>
<sequence length="131" mass="15101">MPIIKNLLALHKNTYLFLAVSWLCLITLASLVSVKIVQEVEHGMEVPDKLVHGVFYFVNTLLFFLYFNKSQIKNAIVKVSLFSFVYGIIIEVLQYVLPYERSFDLKDIIANSMGILIAIFLIKYALITRLR</sequence>
<feature type="domain" description="VanZ-like" evidence="2">
    <location>
        <begin position="46"/>
        <end position="123"/>
    </location>
</feature>
<feature type="transmembrane region" description="Helical" evidence="1">
    <location>
        <begin position="79"/>
        <end position="96"/>
    </location>
</feature>
<dbReference type="Proteomes" id="UP001153642">
    <property type="component" value="Unassembled WGS sequence"/>
</dbReference>
<reference evidence="3" key="1">
    <citation type="submission" date="2022-11" db="EMBL/GenBank/DDBJ databases">
        <title>High-quality draft genome sequence of Galbibacter sp. strain CMA-7.</title>
        <authorList>
            <person name="Wei L."/>
            <person name="Dong C."/>
            <person name="Shao Z."/>
        </authorList>
    </citation>
    <scope>NUCLEOTIDE SEQUENCE</scope>
    <source>
        <strain evidence="3">CMA-7</strain>
    </source>
</reference>
<keyword evidence="1" id="KW-1133">Transmembrane helix</keyword>
<dbReference type="EMBL" id="JAPMUA010000003">
    <property type="protein sequence ID" value="MDG3586302.1"/>
    <property type="molecule type" value="Genomic_DNA"/>
</dbReference>
<feature type="transmembrane region" description="Helical" evidence="1">
    <location>
        <begin position="15"/>
        <end position="38"/>
    </location>
</feature>
<feature type="transmembrane region" description="Helical" evidence="1">
    <location>
        <begin position="108"/>
        <end position="126"/>
    </location>
</feature>